<dbReference type="Pfam" id="PF13509">
    <property type="entry name" value="S1_2"/>
    <property type="match status" value="1"/>
</dbReference>
<dbReference type="PANTHER" id="PTHR37296:SF1">
    <property type="entry name" value="CONSERVED VIRULENCE FACTOR B"/>
    <property type="match status" value="1"/>
</dbReference>
<evidence type="ECO:0000256" key="1">
    <source>
        <dbReference type="PIRNR" id="PIRNR012524"/>
    </source>
</evidence>
<dbReference type="Pfam" id="PF17783">
    <property type="entry name" value="WHD_CvfB"/>
    <property type="match status" value="1"/>
</dbReference>
<comment type="similarity">
    <text evidence="1">Belongs to the CvfB family.</text>
</comment>
<dbReference type="InterPro" id="IPR014464">
    <property type="entry name" value="CvfB_fam"/>
</dbReference>
<dbReference type="AlphaFoldDB" id="H6RFV1"/>
<dbReference type="InterPro" id="IPR036388">
    <property type="entry name" value="WH-like_DNA-bd_sf"/>
</dbReference>
<evidence type="ECO:0000259" key="2">
    <source>
        <dbReference type="Pfam" id="PF13509"/>
    </source>
</evidence>
<dbReference type="Gene3D" id="2.40.50.140">
    <property type="entry name" value="Nucleic acid-binding proteins"/>
    <property type="match status" value="2"/>
</dbReference>
<protein>
    <submittedName>
        <fullName evidence="4">Protein containing RNA binding S1 domain</fullName>
    </submittedName>
</protein>
<gene>
    <name evidence="4" type="ORF">VIS_S3CCB20011</name>
</gene>
<dbReference type="InterPro" id="IPR012340">
    <property type="entry name" value="NA-bd_OB-fold"/>
</dbReference>
<dbReference type="PIRSF" id="PIRSF012524">
    <property type="entry name" value="YitL_S1"/>
    <property type="match status" value="1"/>
</dbReference>
<evidence type="ECO:0000259" key="3">
    <source>
        <dbReference type="Pfam" id="PF17783"/>
    </source>
</evidence>
<dbReference type="Gene3D" id="1.10.10.10">
    <property type="entry name" value="Winged helix-like DNA-binding domain superfamily/Winged helix DNA-binding domain"/>
    <property type="match status" value="1"/>
</dbReference>
<organism evidence="4">
    <name type="scientific">uncultured Flavobacteriia bacterium</name>
    <dbReference type="NCBI Taxonomy" id="212695"/>
    <lineage>
        <taxon>Bacteria</taxon>
        <taxon>Pseudomonadati</taxon>
        <taxon>Bacteroidota</taxon>
        <taxon>Flavobacteriia</taxon>
        <taxon>environmental samples</taxon>
    </lineage>
</organism>
<dbReference type="PANTHER" id="PTHR37296">
    <property type="entry name" value="CONSERVED VIRULENCE FACTOR B"/>
    <property type="match status" value="1"/>
</dbReference>
<dbReference type="EMBL" id="FO117593">
    <property type="protein sequence ID" value="CCF99912.1"/>
    <property type="molecule type" value="Genomic_DNA"/>
</dbReference>
<feature type="domain" description="Conserved virulence factor B-like winged helix" evidence="3">
    <location>
        <begin position="224"/>
        <end position="280"/>
    </location>
</feature>
<feature type="domain" description="Conserved virulence factor B first S1" evidence="2">
    <location>
        <begin position="5"/>
        <end position="66"/>
    </location>
</feature>
<reference evidence="4" key="2">
    <citation type="submission" date="2012-02" db="EMBL/GenBank/DDBJ databases">
        <authorList>
            <person name="Genoscope - CEA"/>
        </authorList>
    </citation>
    <scope>NUCLEOTIDE SEQUENCE</scope>
</reference>
<sequence length="288" mass="33372">MIANGEYHVLKILRELPQGLYLGYEAGEDEEDDILLPNKYCPEHWALGGELQVFVYRDSEDRKIATNLEPKILLNQFAFLKVNAVESVGAFMDWGMEKDLLVPFREQRMEMEEDRWYIVYMQLDEESDRLYGSNKIEKRLNNDELELIEGEQVSIILYHQTDLGYNVIVNHQHKALLYKNEIFMDVKIGDELDAYVKNIREDNKLDVALRPSGYATTIEEDVKRILLKMRFRGGALALNDKSAPDVIYSELSMSKKAFKRAVGALYKNQKIVLTEEGIQLKETKPKPS</sequence>
<name>H6RFV1_9BACT</name>
<dbReference type="InterPro" id="IPR039566">
    <property type="entry name" value="CvfB_S1_st"/>
</dbReference>
<dbReference type="InterPro" id="IPR040764">
    <property type="entry name" value="CvfB_WH"/>
</dbReference>
<proteinExistence type="inferred from homology"/>
<reference evidence="4" key="1">
    <citation type="journal article" date="2012" name="Environ. Microbiol.">
        <title>Genomic content of uncultured Bacteroidetes from contrasting oceanic provinces in the North Atlantic Ocean.</title>
        <authorList>
            <person name="Gomez-Pereira P.R."/>
            <person name="Schuler M."/>
            <person name="Fuchs B.M."/>
            <person name="Bennke C."/>
            <person name="Teeling H."/>
            <person name="Waldmann J."/>
            <person name="Richter M."/>
            <person name="Barbe V."/>
            <person name="Bataille E."/>
            <person name="Glockner F.O."/>
            <person name="Amann R."/>
        </authorList>
    </citation>
    <scope>NUCLEOTIDE SEQUENCE</scope>
</reference>
<accession>H6RFV1</accession>
<evidence type="ECO:0000313" key="4">
    <source>
        <dbReference type="EMBL" id="CCF99912.1"/>
    </source>
</evidence>